<gene>
    <name evidence="3" type="ordered locus">Hoch_1965</name>
</gene>
<evidence type="ECO:0000256" key="1">
    <source>
        <dbReference type="SAM" id="Phobius"/>
    </source>
</evidence>
<dbReference type="KEGG" id="hoh:Hoch_1965"/>
<feature type="transmembrane region" description="Helical" evidence="1">
    <location>
        <begin position="537"/>
        <end position="554"/>
    </location>
</feature>
<dbReference type="InterPro" id="IPR004147">
    <property type="entry name" value="ABC1_dom"/>
</dbReference>
<evidence type="ECO:0000259" key="2">
    <source>
        <dbReference type="Pfam" id="PF03109"/>
    </source>
</evidence>
<keyword evidence="1" id="KW-1133">Transmembrane helix</keyword>
<feature type="transmembrane region" description="Helical" evidence="1">
    <location>
        <begin position="506"/>
        <end position="525"/>
    </location>
</feature>
<protein>
    <submittedName>
        <fullName evidence="3">ABC-1 domain protein</fullName>
    </submittedName>
</protein>
<dbReference type="Pfam" id="PF03109">
    <property type="entry name" value="ABC1"/>
    <property type="match status" value="1"/>
</dbReference>
<dbReference type="EMBL" id="CP001804">
    <property type="protein sequence ID" value="ACY14511.1"/>
    <property type="molecule type" value="Genomic_DNA"/>
</dbReference>
<dbReference type="AlphaFoldDB" id="D0LZ41"/>
<dbReference type="SUPFAM" id="SSF56112">
    <property type="entry name" value="Protein kinase-like (PK-like)"/>
    <property type="match status" value="1"/>
</dbReference>
<dbReference type="InterPro" id="IPR051130">
    <property type="entry name" value="Mito_struct-func_regulator"/>
</dbReference>
<keyword evidence="4" id="KW-1185">Reference proteome</keyword>
<accession>D0LZ41</accession>
<dbReference type="PANTHER" id="PTHR43173">
    <property type="entry name" value="ABC1 FAMILY PROTEIN"/>
    <property type="match status" value="1"/>
</dbReference>
<evidence type="ECO:0000313" key="3">
    <source>
        <dbReference type="EMBL" id="ACY14511.1"/>
    </source>
</evidence>
<organism evidence="3 4">
    <name type="scientific">Haliangium ochraceum (strain DSM 14365 / JCM 11303 / SMP-2)</name>
    <dbReference type="NCBI Taxonomy" id="502025"/>
    <lineage>
        <taxon>Bacteria</taxon>
        <taxon>Pseudomonadati</taxon>
        <taxon>Myxococcota</taxon>
        <taxon>Polyangia</taxon>
        <taxon>Haliangiales</taxon>
        <taxon>Kofleriaceae</taxon>
        <taxon>Haliangium</taxon>
    </lineage>
</organism>
<dbReference type="InterPro" id="IPR011009">
    <property type="entry name" value="Kinase-like_dom_sf"/>
</dbReference>
<name>D0LZ41_HALO1</name>
<feature type="domain" description="ABC1 atypical kinase-like" evidence="2">
    <location>
        <begin position="92"/>
        <end position="338"/>
    </location>
</feature>
<dbReference type="Proteomes" id="UP000001880">
    <property type="component" value="Chromosome"/>
</dbReference>
<keyword evidence="1" id="KW-0812">Transmembrane</keyword>
<dbReference type="CDD" id="cd05121">
    <property type="entry name" value="ABC1_ADCK3-like"/>
    <property type="match status" value="1"/>
</dbReference>
<keyword evidence="1" id="KW-0472">Membrane</keyword>
<dbReference type="PANTHER" id="PTHR43173:SF19">
    <property type="entry name" value="AARF DOMAIN-CONTAINING PROTEIN KINASE 1"/>
    <property type="match status" value="1"/>
</dbReference>
<reference evidence="3 4" key="1">
    <citation type="journal article" date="2010" name="Stand. Genomic Sci.">
        <title>Complete genome sequence of Haliangium ochraceum type strain (SMP-2).</title>
        <authorList>
            <consortium name="US DOE Joint Genome Institute (JGI-PGF)"/>
            <person name="Ivanova N."/>
            <person name="Daum C."/>
            <person name="Lang E."/>
            <person name="Abt B."/>
            <person name="Kopitz M."/>
            <person name="Saunders E."/>
            <person name="Lapidus A."/>
            <person name="Lucas S."/>
            <person name="Glavina Del Rio T."/>
            <person name="Nolan M."/>
            <person name="Tice H."/>
            <person name="Copeland A."/>
            <person name="Cheng J.F."/>
            <person name="Chen F."/>
            <person name="Bruce D."/>
            <person name="Goodwin L."/>
            <person name="Pitluck S."/>
            <person name="Mavromatis K."/>
            <person name="Pati A."/>
            <person name="Mikhailova N."/>
            <person name="Chen A."/>
            <person name="Palaniappan K."/>
            <person name="Land M."/>
            <person name="Hauser L."/>
            <person name="Chang Y.J."/>
            <person name="Jeffries C.D."/>
            <person name="Detter J.C."/>
            <person name="Brettin T."/>
            <person name="Rohde M."/>
            <person name="Goker M."/>
            <person name="Bristow J."/>
            <person name="Markowitz V."/>
            <person name="Eisen J.A."/>
            <person name="Hugenholtz P."/>
            <person name="Kyrpides N.C."/>
            <person name="Klenk H.P."/>
        </authorList>
    </citation>
    <scope>NUCLEOTIDE SEQUENCE [LARGE SCALE GENOMIC DNA]</scope>
    <source>
        <strain evidence="4">DSM 14365 / CIP 107738 / JCM 11303 / AJ 13395 / SMP-2</strain>
    </source>
</reference>
<feature type="transmembrane region" description="Helical" evidence="1">
    <location>
        <begin position="12"/>
        <end position="29"/>
    </location>
</feature>
<proteinExistence type="predicted"/>
<sequence>MPARPPARVLRFFKVYWVTFVVIGSYLWLRLQARFRSRASIERLTRKLHVRNARRVERAIIELQGLFIKVGQLISIMTNYLPAAFREQLEGLQDQVPPRPYDDIERRLREEFDGRGPEALFASFERVPVASASVGQVHLAELHGGGRVAVKVQYPGIEKIVRSDLRAMRRILWLVGHVTHYDGLDDIYREVSTMLVEELDFRAEADNAARIADNFRDRDDVAFPRPIPSLCSARVLTTRFEEGCKVSDLDALSAHDIDRRALARQVVEIYCQQIFTDGLYHADPHPGNLLVRPREGGGSCVVFLDFGAVAEIPPKMSAGIVELLQGFLTGDTERIVRAMREMGFVARGADDRVFDQVIEYMHSRFQDEISLDSFNLNDIRFDPQKSFERLADLRRMDISLRELMENFHVPKEWILFERTLLLLVGLCTMLDPSMNPMAVIRPYLERFVLGDEGDWSSLVVDTSKDLLMATVALPSEMRRFMRSVQSGEVSLQVANLGASTRLVYRLGQQFIVATIGIAGAVAALILEGRGELARAEWAWWLVRGAGVMFVWTWWSARSLLDNDS</sequence>
<dbReference type="eggNOG" id="COG0661">
    <property type="taxonomic scope" value="Bacteria"/>
</dbReference>
<evidence type="ECO:0000313" key="4">
    <source>
        <dbReference type="Proteomes" id="UP000001880"/>
    </source>
</evidence>
<dbReference type="HOGENOM" id="CLU_006533_0_3_7"/>